<feature type="transmembrane region" description="Helical" evidence="1">
    <location>
        <begin position="68"/>
        <end position="89"/>
    </location>
</feature>
<proteinExistence type="predicted"/>
<accession>A0A7W9G817</accession>
<keyword evidence="3" id="KW-1185">Reference proteome</keyword>
<feature type="transmembrane region" description="Helical" evidence="1">
    <location>
        <begin position="109"/>
        <end position="128"/>
    </location>
</feature>
<name>A0A7W9G817_9ACTN</name>
<dbReference type="RefSeq" id="WP_185072307.1">
    <property type="nucleotide sequence ID" value="NZ_JACHMB010000001.1"/>
</dbReference>
<dbReference type="AlphaFoldDB" id="A0A7W9G817"/>
<protein>
    <submittedName>
        <fullName evidence="2">Uncharacterized protein</fullName>
    </submittedName>
</protein>
<evidence type="ECO:0000313" key="3">
    <source>
        <dbReference type="Proteomes" id="UP000579153"/>
    </source>
</evidence>
<organism evidence="2 3">
    <name type="scientific">Nonomuraea jabiensis</name>
    <dbReference type="NCBI Taxonomy" id="882448"/>
    <lineage>
        <taxon>Bacteria</taxon>
        <taxon>Bacillati</taxon>
        <taxon>Actinomycetota</taxon>
        <taxon>Actinomycetes</taxon>
        <taxon>Streptosporangiales</taxon>
        <taxon>Streptosporangiaceae</taxon>
        <taxon>Nonomuraea</taxon>
    </lineage>
</organism>
<reference evidence="2 3" key="1">
    <citation type="submission" date="2020-08" db="EMBL/GenBank/DDBJ databases">
        <title>Sequencing the genomes of 1000 actinobacteria strains.</title>
        <authorList>
            <person name="Klenk H.-P."/>
        </authorList>
    </citation>
    <scope>NUCLEOTIDE SEQUENCE [LARGE SCALE GENOMIC DNA]</scope>
    <source>
        <strain evidence="2 3">DSM 45507</strain>
    </source>
</reference>
<gene>
    <name evidence="2" type="ORF">HD596_005678</name>
</gene>
<keyword evidence="1" id="KW-0812">Transmembrane</keyword>
<keyword evidence="1" id="KW-0472">Membrane</keyword>
<dbReference type="EMBL" id="JACHMB010000001">
    <property type="protein sequence ID" value="MBB5778922.1"/>
    <property type="molecule type" value="Genomic_DNA"/>
</dbReference>
<feature type="transmembrane region" description="Helical" evidence="1">
    <location>
        <begin position="34"/>
        <end position="56"/>
    </location>
</feature>
<evidence type="ECO:0000256" key="1">
    <source>
        <dbReference type="SAM" id="Phobius"/>
    </source>
</evidence>
<comment type="caution">
    <text evidence="2">The sequence shown here is derived from an EMBL/GenBank/DDBJ whole genome shotgun (WGS) entry which is preliminary data.</text>
</comment>
<evidence type="ECO:0000313" key="2">
    <source>
        <dbReference type="EMBL" id="MBB5778922.1"/>
    </source>
</evidence>
<keyword evidence="1" id="KW-1133">Transmembrane helix</keyword>
<dbReference type="Proteomes" id="UP000579153">
    <property type="component" value="Unassembled WGS sequence"/>
</dbReference>
<sequence length="186" mass="19020">MNRLTQISFTAAPAALLAGSLLKRLPGADAVGGPWWAAAHAVLLAGFLMFGVMLLALRRMAGPVTGGWRAAADVATAMALLSTAANAIGLAVDLYNRFESPRVAAWEPFVYGAAFAALVALASVLAVLHRVTVLSAAVTATGVAVLIGGLLEPALTPVGMALIWLGTLLLSRGPAEPAGQIGYRLH</sequence>